<reference evidence="6 7" key="1">
    <citation type="submission" date="2016-10" db="EMBL/GenBank/DDBJ databases">
        <authorList>
            <person name="de Groot N.N."/>
        </authorList>
    </citation>
    <scope>NUCLEOTIDE SEQUENCE [LARGE SCALE GENOMIC DNA]</scope>
    <source>
        <strain evidence="6 7">MT12</strain>
    </source>
</reference>
<dbReference type="Proteomes" id="UP000198992">
    <property type="component" value="Unassembled WGS sequence"/>
</dbReference>
<dbReference type="SUPFAM" id="SSF53706">
    <property type="entry name" value="Formate dehydrogenase/DMSO reductase, domains 1-3"/>
    <property type="match status" value="1"/>
</dbReference>
<dbReference type="GO" id="GO:0046872">
    <property type="term" value="F:metal ion binding"/>
    <property type="evidence" value="ECO:0007669"/>
    <property type="project" value="UniProtKB-KW"/>
</dbReference>
<keyword evidence="4" id="KW-0411">Iron-sulfur</keyword>
<gene>
    <name evidence="6" type="ORF">SAMN05444164_3409</name>
</gene>
<evidence type="ECO:0000256" key="3">
    <source>
        <dbReference type="ARBA" id="ARBA00023004"/>
    </source>
</evidence>
<proteinExistence type="inferred from homology"/>
<dbReference type="InterPro" id="IPR006657">
    <property type="entry name" value="MoPterin_dinucl-bd_dom"/>
</dbReference>
<dbReference type="GO" id="GO:0016491">
    <property type="term" value="F:oxidoreductase activity"/>
    <property type="evidence" value="ECO:0007669"/>
    <property type="project" value="InterPro"/>
</dbReference>
<dbReference type="InterPro" id="IPR006963">
    <property type="entry name" value="Mopterin_OxRdtase_4Fe-4S_dom"/>
</dbReference>
<dbReference type="InterPro" id="IPR009010">
    <property type="entry name" value="Asp_de-COase-like_dom_sf"/>
</dbReference>
<dbReference type="Pfam" id="PF04879">
    <property type="entry name" value="Molybdop_Fe4S4"/>
    <property type="match status" value="1"/>
</dbReference>
<dbReference type="AlphaFoldDB" id="A0A1H4X866"/>
<dbReference type="InterPro" id="IPR050612">
    <property type="entry name" value="Prok_Mopterin_Oxidored"/>
</dbReference>
<accession>A0A1H4X866</accession>
<keyword evidence="3" id="KW-0408">Iron</keyword>
<name>A0A1H4X866_9BRAD</name>
<dbReference type="SMART" id="SM00926">
    <property type="entry name" value="Molybdop_Fe4S4"/>
    <property type="match status" value="1"/>
</dbReference>
<dbReference type="Pfam" id="PF00384">
    <property type="entry name" value="Molybdopterin"/>
    <property type="match status" value="1"/>
</dbReference>
<dbReference type="Gene3D" id="2.40.40.20">
    <property type="match status" value="1"/>
</dbReference>
<dbReference type="OrthoDB" id="9759518at2"/>
<evidence type="ECO:0000256" key="4">
    <source>
        <dbReference type="ARBA" id="ARBA00023014"/>
    </source>
</evidence>
<evidence type="ECO:0000313" key="7">
    <source>
        <dbReference type="Proteomes" id="UP000198992"/>
    </source>
</evidence>
<comment type="similarity">
    <text evidence="1">Belongs to the prokaryotic molybdopterin-containing oxidoreductase family.</text>
</comment>
<dbReference type="InterPro" id="IPR006656">
    <property type="entry name" value="Mopterin_OxRdtase"/>
</dbReference>
<dbReference type="Gene3D" id="3.40.50.740">
    <property type="match status" value="1"/>
</dbReference>
<dbReference type="Gene3D" id="3.30.2070.10">
    <property type="entry name" value="Formate dehydrogenase/DMSO reductase"/>
    <property type="match status" value="1"/>
</dbReference>
<dbReference type="CDD" id="cd02766">
    <property type="entry name" value="MopB_3"/>
    <property type="match status" value="1"/>
</dbReference>
<dbReference type="Gene3D" id="3.40.228.10">
    <property type="entry name" value="Dimethylsulfoxide Reductase, domain 2"/>
    <property type="match status" value="1"/>
</dbReference>
<keyword evidence="2" id="KW-0479">Metal-binding</keyword>
<dbReference type="RefSeq" id="WP_092126050.1">
    <property type="nucleotide sequence ID" value="NZ_FNTH01000001.1"/>
</dbReference>
<feature type="domain" description="4Fe-4S Mo/W bis-MGD-type" evidence="5">
    <location>
        <begin position="12"/>
        <end position="69"/>
    </location>
</feature>
<dbReference type="Pfam" id="PF01568">
    <property type="entry name" value="Molydop_binding"/>
    <property type="match status" value="1"/>
</dbReference>
<dbReference type="PANTHER" id="PTHR43742:SF6">
    <property type="entry name" value="OXIDOREDUCTASE YYAE-RELATED"/>
    <property type="match status" value="1"/>
</dbReference>
<dbReference type="GO" id="GO:0051536">
    <property type="term" value="F:iron-sulfur cluster binding"/>
    <property type="evidence" value="ECO:0007669"/>
    <property type="project" value="UniProtKB-KW"/>
</dbReference>
<dbReference type="SUPFAM" id="SSF50692">
    <property type="entry name" value="ADC-like"/>
    <property type="match status" value="1"/>
</dbReference>
<dbReference type="Gene3D" id="2.20.25.90">
    <property type="entry name" value="ADC-like domains"/>
    <property type="match status" value="1"/>
</dbReference>
<dbReference type="EMBL" id="FNTH01000001">
    <property type="protein sequence ID" value="SED01400.1"/>
    <property type="molecule type" value="Genomic_DNA"/>
</dbReference>
<dbReference type="GO" id="GO:0043546">
    <property type="term" value="F:molybdopterin cofactor binding"/>
    <property type="evidence" value="ECO:0007669"/>
    <property type="project" value="InterPro"/>
</dbReference>
<evidence type="ECO:0000256" key="1">
    <source>
        <dbReference type="ARBA" id="ARBA00010312"/>
    </source>
</evidence>
<protein>
    <submittedName>
        <fullName evidence="6">Anaerobic selenocysteine-containing dehydrogenase</fullName>
    </submittedName>
</protein>
<dbReference type="PANTHER" id="PTHR43742">
    <property type="entry name" value="TRIMETHYLAMINE-N-OXIDE REDUCTASE"/>
    <property type="match status" value="1"/>
</dbReference>
<sequence length="733" mass="80478">MSASTQTTKAHSKEFFGGCPHDCPDTCAMLYTVEGNKLVNVRGNPKHPITRGGLCVKLNDYADRHYNADRVLYPLKRNGPKGSRAFVRISWDQALAEIKDRWTKIISSNGTEAIMPVSYLGNEGLVQGLTVGDAFFNRLGATVCEKTYCASGSSTAWLLTVGPTNAVDPESFAHSKYIIIWGCNSLSTNLHHWPFVIEARQKGAKVVVIDPYRSRTAKQADWHIAPKPGTDGALAMAMIQTLIAEDLVDHDYVDKYVLGYPELKEHAATCTPEWAEKITGIRADDIRKLTREYATSRNASIRIGVALERTAGGTQAIRAVIAIPALTGAWKDVAGGIYQAPLWEFPVNFGAICRPDWIKPGTRVVNLLKLGEALLGETKLDPPINSIMVYNTNPVTQAMDVDKIVRGLQRDDLFTVVADHFISDTAAYADIILPATMAAEHDDMMFSWGHYYLTLNQKAIEPPGEACSNAEIFRRLAKTMGLTDPEFLKSDLELAESTIDWTAPQVAGVDMDLLRRQGFAKLNLGSADTRTPHAEGNFKTPSGKCEILLTGATNFVAPPFRQLYNEMQSGEPIEPLPGYTRPYESAADEPELAKFYPLNIIAPKSHAFLNTNYANEPKKRRLQGDQFVLLSPQDAAERMIEHGDKVKVYNRTGGFHGVAHITDDVQAGLVVATVGYWRTHNEEGTVNSVSAARFGGMGNCPTFSDNLVQVERIVSKNAARSMHEPAPVALVTA</sequence>
<evidence type="ECO:0000256" key="2">
    <source>
        <dbReference type="ARBA" id="ARBA00022723"/>
    </source>
</evidence>
<evidence type="ECO:0000313" key="6">
    <source>
        <dbReference type="EMBL" id="SED01400.1"/>
    </source>
</evidence>
<organism evidence="6 7">
    <name type="scientific">Bradyrhizobium erythrophlei</name>
    <dbReference type="NCBI Taxonomy" id="1437360"/>
    <lineage>
        <taxon>Bacteria</taxon>
        <taxon>Pseudomonadati</taxon>
        <taxon>Pseudomonadota</taxon>
        <taxon>Alphaproteobacteria</taxon>
        <taxon>Hyphomicrobiales</taxon>
        <taxon>Nitrobacteraceae</taxon>
        <taxon>Bradyrhizobium</taxon>
    </lineage>
</organism>
<dbReference type="PROSITE" id="PS51669">
    <property type="entry name" value="4FE4S_MOW_BIS_MGD"/>
    <property type="match status" value="1"/>
</dbReference>
<evidence type="ECO:0000259" key="5">
    <source>
        <dbReference type="PROSITE" id="PS51669"/>
    </source>
</evidence>